<name>H0F1L1_9BURK</name>
<dbReference type="eggNOG" id="ENOG5032RXQ">
    <property type="taxonomic scope" value="Bacteria"/>
</dbReference>
<dbReference type="Proteomes" id="UP000003113">
    <property type="component" value="Unassembled WGS sequence"/>
</dbReference>
<dbReference type="Pfam" id="PF11161">
    <property type="entry name" value="DUF2944"/>
    <property type="match status" value="1"/>
</dbReference>
<keyword evidence="2" id="KW-1185">Reference proteome</keyword>
<organism evidence="1 2">
    <name type="scientific">Achromobacter arsenitoxydans SY8</name>
    <dbReference type="NCBI Taxonomy" id="477184"/>
    <lineage>
        <taxon>Bacteria</taxon>
        <taxon>Pseudomonadati</taxon>
        <taxon>Pseudomonadota</taxon>
        <taxon>Betaproteobacteria</taxon>
        <taxon>Burkholderiales</taxon>
        <taxon>Alcaligenaceae</taxon>
        <taxon>Achromobacter</taxon>
    </lineage>
</organism>
<evidence type="ECO:0008006" key="3">
    <source>
        <dbReference type="Google" id="ProtNLM"/>
    </source>
</evidence>
<sequence>MDQSVKDALARWPNVPAVHGWLSLDARGRWRLHPQGQAADGGPGEPITNTQILEFIGRNYGHDDAGRWFFQNGPQRVFVRLDAAPYVLRLADDSRALVTHTNAQVASVDSWWLDDDGQLYAMTPLGGGIVLDRDLPPLLEKMTADGGAPLLDALDALTPSQAIAAAFPGAYAAVPLHSIAARDVPKRLGFIPCPQADPA</sequence>
<dbReference type="EMBL" id="AGUF01000013">
    <property type="protein sequence ID" value="EHK67889.1"/>
    <property type="molecule type" value="Genomic_DNA"/>
</dbReference>
<protein>
    <recommendedName>
        <fullName evidence="3">DUF2946 domain-containing protein</fullName>
    </recommendedName>
</protein>
<dbReference type="InterPro" id="IPR021332">
    <property type="entry name" value="DUF2944"/>
</dbReference>
<reference evidence="1 2" key="1">
    <citation type="journal article" date="2012" name="J. Bacteriol.">
        <title>Genome sequence of the highly efficient arsenite-oxidizing bacterium Achromobacter arsenitoxydans SY8.</title>
        <authorList>
            <person name="Li X."/>
            <person name="Hu Y."/>
            <person name="Gong J."/>
            <person name="Lin Y."/>
            <person name="Johnstone L."/>
            <person name="Rensing C."/>
            <person name="Wang G."/>
        </authorList>
    </citation>
    <scope>NUCLEOTIDE SEQUENCE [LARGE SCALE GENOMIC DNA]</scope>
    <source>
        <strain evidence="1 2">SY8</strain>
    </source>
</reference>
<dbReference type="OrthoDB" id="7057642at2"/>
<gene>
    <name evidence="1" type="ORF">KYC_03224</name>
</gene>
<proteinExistence type="predicted"/>
<dbReference type="AlphaFoldDB" id="H0F1L1"/>
<comment type="caution">
    <text evidence="1">The sequence shown here is derived from an EMBL/GenBank/DDBJ whole genome shotgun (WGS) entry which is preliminary data.</text>
</comment>
<accession>H0F1L1</accession>
<evidence type="ECO:0000313" key="2">
    <source>
        <dbReference type="Proteomes" id="UP000003113"/>
    </source>
</evidence>
<dbReference type="RefSeq" id="WP_008158767.1">
    <property type="nucleotide sequence ID" value="NZ_AGUF01000013.1"/>
</dbReference>
<evidence type="ECO:0000313" key="1">
    <source>
        <dbReference type="EMBL" id="EHK67889.1"/>
    </source>
</evidence>
<dbReference type="STRING" id="477184.KYC_03224"/>
<dbReference type="PATRIC" id="fig|477184.5.peg.638"/>